<dbReference type="Proteomes" id="UP000703269">
    <property type="component" value="Unassembled WGS sequence"/>
</dbReference>
<proteinExistence type="predicted"/>
<evidence type="ECO:0000256" key="1">
    <source>
        <dbReference type="SAM" id="MobiDB-lite"/>
    </source>
</evidence>
<evidence type="ECO:0000313" key="3">
    <source>
        <dbReference type="Proteomes" id="UP000703269"/>
    </source>
</evidence>
<reference evidence="2 3" key="1">
    <citation type="submission" date="2021-08" db="EMBL/GenBank/DDBJ databases">
        <title>Draft Genome Sequence of Phanerochaete sordida strain YK-624.</title>
        <authorList>
            <person name="Mori T."/>
            <person name="Dohra H."/>
            <person name="Suzuki T."/>
            <person name="Kawagishi H."/>
            <person name="Hirai H."/>
        </authorList>
    </citation>
    <scope>NUCLEOTIDE SEQUENCE [LARGE SCALE GENOMIC DNA]</scope>
    <source>
        <strain evidence="2 3">YK-624</strain>
    </source>
</reference>
<evidence type="ECO:0000313" key="2">
    <source>
        <dbReference type="EMBL" id="GJE98921.1"/>
    </source>
</evidence>
<name>A0A9P3LKV7_9APHY</name>
<keyword evidence="3" id="KW-1185">Reference proteome</keyword>
<dbReference type="EMBL" id="BPQB01000097">
    <property type="protein sequence ID" value="GJE98921.1"/>
    <property type="molecule type" value="Genomic_DNA"/>
</dbReference>
<protein>
    <submittedName>
        <fullName evidence="2">Uncharacterized protein</fullName>
    </submittedName>
</protein>
<gene>
    <name evidence="2" type="ORF">PsYK624_151580</name>
</gene>
<feature type="region of interest" description="Disordered" evidence="1">
    <location>
        <begin position="112"/>
        <end position="141"/>
    </location>
</feature>
<accession>A0A9P3LKV7</accession>
<comment type="caution">
    <text evidence="2">The sequence shown here is derived from an EMBL/GenBank/DDBJ whole genome shotgun (WGS) entry which is preliminary data.</text>
</comment>
<dbReference type="AlphaFoldDB" id="A0A9P3LKV7"/>
<sequence length="141" mass="14578">MSVVVRQLGLYTKDTGDAFECIGIITGKRRGATAGQSKARAEASRGLGTARAGCCEALEVGHLRSQSSCIRRRRSPASSKVTFLLSFDNGELSNHAGYTLCGGRAGCDRPRRAGQQGASEAGPLTAAAGDSDGCDRAVTVT</sequence>
<organism evidence="2 3">
    <name type="scientific">Phanerochaete sordida</name>
    <dbReference type="NCBI Taxonomy" id="48140"/>
    <lineage>
        <taxon>Eukaryota</taxon>
        <taxon>Fungi</taxon>
        <taxon>Dikarya</taxon>
        <taxon>Basidiomycota</taxon>
        <taxon>Agaricomycotina</taxon>
        <taxon>Agaricomycetes</taxon>
        <taxon>Polyporales</taxon>
        <taxon>Phanerochaetaceae</taxon>
        <taxon>Phanerochaete</taxon>
    </lineage>
</organism>